<organism evidence="1 2">
    <name type="scientific">Solanum commersonii</name>
    <name type="common">Commerson's wild potato</name>
    <name type="synonym">Commerson's nightshade</name>
    <dbReference type="NCBI Taxonomy" id="4109"/>
    <lineage>
        <taxon>Eukaryota</taxon>
        <taxon>Viridiplantae</taxon>
        <taxon>Streptophyta</taxon>
        <taxon>Embryophyta</taxon>
        <taxon>Tracheophyta</taxon>
        <taxon>Spermatophyta</taxon>
        <taxon>Magnoliopsida</taxon>
        <taxon>eudicotyledons</taxon>
        <taxon>Gunneridae</taxon>
        <taxon>Pentapetalae</taxon>
        <taxon>asterids</taxon>
        <taxon>lamiids</taxon>
        <taxon>Solanales</taxon>
        <taxon>Solanaceae</taxon>
        <taxon>Solanoideae</taxon>
        <taxon>Solaneae</taxon>
        <taxon>Solanum</taxon>
    </lineage>
</organism>
<dbReference type="AlphaFoldDB" id="A0A9J5YL97"/>
<proteinExistence type="predicted"/>
<name>A0A9J5YL97_SOLCO</name>
<accession>A0A9J5YL97</accession>
<gene>
    <name evidence="1" type="ORF">H5410_031088</name>
</gene>
<comment type="caution">
    <text evidence="1">The sequence shown here is derived from an EMBL/GenBank/DDBJ whole genome shotgun (WGS) entry which is preliminary data.</text>
</comment>
<evidence type="ECO:0000313" key="1">
    <source>
        <dbReference type="EMBL" id="KAG5599718.1"/>
    </source>
</evidence>
<evidence type="ECO:0000313" key="2">
    <source>
        <dbReference type="Proteomes" id="UP000824120"/>
    </source>
</evidence>
<reference evidence="1 2" key="1">
    <citation type="submission" date="2020-09" db="EMBL/GenBank/DDBJ databases">
        <title>De no assembly of potato wild relative species, Solanum commersonii.</title>
        <authorList>
            <person name="Cho K."/>
        </authorList>
    </citation>
    <scope>NUCLEOTIDE SEQUENCE [LARGE SCALE GENOMIC DNA]</scope>
    <source>
        <strain evidence="1">LZ3.2</strain>
        <tissue evidence="1">Leaf</tissue>
    </source>
</reference>
<keyword evidence="2" id="KW-1185">Reference proteome</keyword>
<dbReference type="Proteomes" id="UP000824120">
    <property type="component" value="Chromosome 6"/>
</dbReference>
<sequence length="171" mass="19737">MDHQDFLRSDHKYQNDAKSFDGTKETRLAPCTISGSQVLNQVKDSEHIDEMKRSHHKRRLNQHQLDCLHFDTCPVWFKEKDMINKRMSNNERSTDQPPHNVAWEGDVNSQVLGNEKSGYVCGLGLGPAPSVLWGSKSFLENIIVEDLSNEVVQSLEQEIIELEENKMMKWI</sequence>
<protein>
    <submittedName>
        <fullName evidence="1">Uncharacterized protein</fullName>
    </submittedName>
</protein>
<dbReference type="EMBL" id="JACXVP010000006">
    <property type="protein sequence ID" value="KAG5599718.1"/>
    <property type="molecule type" value="Genomic_DNA"/>
</dbReference>
<dbReference type="OrthoDB" id="1299232at2759"/>